<feature type="region of interest" description="Disordered" evidence="1">
    <location>
        <begin position="1"/>
        <end position="74"/>
    </location>
</feature>
<evidence type="ECO:0000313" key="3">
    <source>
        <dbReference type="WBParaSite" id="BXY_1237700.1"/>
    </source>
</evidence>
<name>A0A1I7SH62_BURXY</name>
<protein>
    <submittedName>
        <fullName evidence="3">Uncharacterized protein</fullName>
    </submittedName>
</protein>
<accession>A0A1I7SH62</accession>
<dbReference type="AlphaFoldDB" id="A0A1I7SH62"/>
<proteinExistence type="predicted"/>
<evidence type="ECO:0000256" key="1">
    <source>
        <dbReference type="SAM" id="MobiDB-lite"/>
    </source>
</evidence>
<reference evidence="3" key="1">
    <citation type="submission" date="2016-11" db="UniProtKB">
        <authorList>
            <consortium name="WormBaseParasite"/>
        </authorList>
    </citation>
    <scope>IDENTIFICATION</scope>
</reference>
<organism evidence="2 3">
    <name type="scientific">Bursaphelenchus xylophilus</name>
    <name type="common">Pinewood nematode worm</name>
    <name type="synonym">Aphelenchoides xylophilus</name>
    <dbReference type="NCBI Taxonomy" id="6326"/>
    <lineage>
        <taxon>Eukaryota</taxon>
        <taxon>Metazoa</taxon>
        <taxon>Ecdysozoa</taxon>
        <taxon>Nematoda</taxon>
        <taxon>Chromadorea</taxon>
        <taxon>Rhabditida</taxon>
        <taxon>Tylenchina</taxon>
        <taxon>Tylenchomorpha</taxon>
        <taxon>Aphelenchoidea</taxon>
        <taxon>Aphelenchoididae</taxon>
        <taxon>Bursaphelenchus</taxon>
    </lineage>
</organism>
<feature type="compositionally biased region" description="Basic and acidic residues" evidence="1">
    <location>
        <begin position="31"/>
        <end position="47"/>
    </location>
</feature>
<dbReference type="WBParaSite" id="BXY_1237700.1">
    <property type="protein sequence ID" value="BXY_1237700.1"/>
    <property type="gene ID" value="BXY_1237700"/>
</dbReference>
<sequence length="92" mass="10247">MLRDPETPVFALTPKGPTPEGPTPKGLTPEGRPRKAHPERAHPERAVTRASRYPKKVEESSYKSGESSWMLGGRSAKARRRLGEGLQYANFF</sequence>
<dbReference type="Proteomes" id="UP000095284">
    <property type="component" value="Unplaced"/>
</dbReference>
<evidence type="ECO:0000313" key="2">
    <source>
        <dbReference type="Proteomes" id="UP000095284"/>
    </source>
</evidence>